<dbReference type="PANTHER" id="PTHR14647">
    <property type="entry name" value="GALACTOSE-3-O-SULFOTRANSFERASE"/>
    <property type="match status" value="1"/>
</dbReference>
<accession>A0AAV4B0V7</accession>
<evidence type="ECO:0000256" key="5">
    <source>
        <dbReference type="ARBA" id="ARBA00022968"/>
    </source>
</evidence>
<dbReference type="InterPro" id="IPR009729">
    <property type="entry name" value="Gal-3-0_sulfotransfrase"/>
</dbReference>
<dbReference type="GO" id="GO:0000139">
    <property type="term" value="C:Golgi membrane"/>
    <property type="evidence" value="ECO:0007669"/>
    <property type="project" value="UniProtKB-SubCell"/>
</dbReference>
<feature type="transmembrane region" description="Helical" evidence="10">
    <location>
        <begin position="57"/>
        <end position="77"/>
    </location>
</feature>
<name>A0AAV4B0V7_9GAST</name>
<dbReference type="Gene3D" id="3.40.50.300">
    <property type="entry name" value="P-loop containing nucleotide triphosphate hydrolases"/>
    <property type="match status" value="1"/>
</dbReference>
<comment type="subcellular location">
    <subcellularLocation>
        <location evidence="1">Golgi apparatus membrane</location>
        <topology evidence="1">Single-pass type II membrane protein</topology>
    </subcellularLocation>
</comment>
<evidence type="ECO:0000256" key="4">
    <source>
        <dbReference type="ARBA" id="ARBA00022692"/>
    </source>
</evidence>
<dbReference type="GO" id="GO:0009247">
    <property type="term" value="P:glycolipid biosynthetic process"/>
    <property type="evidence" value="ECO:0007669"/>
    <property type="project" value="InterPro"/>
</dbReference>
<proteinExistence type="inferred from homology"/>
<evidence type="ECO:0000256" key="7">
    <source>
        <dbReference type="ARBA" id="ARBA00023034"/>
    </source>
</evidence>
<dbReference type="PANTHER" id="PTHR14647:SF87">
    <property type="entry name" value="PUTATIVE-RELATED"/>
    <property type="match status" value="1"/>
</dbReference>
<evidence type="ECO:0000256" key="3">
    <source>
        <dbReference type="ARBA" id="ARBA00022679"/>
    </source>
</evidence>
<evidence type="ECO:0000256" key="2">
    <source>
        <dbReference type="ARBA" id="ARBA00008124"/>
    </source>
</evidence>
<evidence type="ECO:0000313" key="11">
    <source>
        <dbReference type="EMBL" id="GFO12752.1"/>
    </source>
</evidence>
<dbReference type="EMBL" id="BLXT01004458">
    <property type="protein sequence ID" value="GFO12752.1"/>
    <property type="molecule type" value="Genomic_DNA"/>
</dbReference>
<evidence type="ECO:0000313" key="12">
    <source>
        <dbReference type="Proteomes" id="UP000735302"/>
    </source>
</evidence>
<organism evidence="11 12">
    <name type="scientific">Plakobranchus ocellatus</name>
    <dbReference type="NCBI Taxonomy" id="259542"/>
    <lineage>
        <taxon>Eukaryota</taxon>
        <taxon>Metazoa</taxon>
        <taxon>Spiralia</taxon>
        <taxon>Lophotrochozoa</taxon>
        <taxon>Mollusca</taxon>
        <taxon>Gastropoda</taxon>
        <taxon>Heterobranchia</taxon>
        <taxon>Euthyneura</taxon>
        <taxon>Panpulmonata</taxon>
        <taxon>Sacoglossa</taxon>
        <taxon>Placobranchoidea</taxon>
        <taxon>Plakobranchidae</taxon>
        <taxon>Plakobranchus</taxon>
    </lineage>
</organism>
<protein>
    <submittedName>
        <fullName evidence="11">Galactose-3-o-sulfotransferase 3</fullName>
    </submittedName>
</protein>
<evidence type="ECO:0000256" key="6">
    <source>
        <dbReference type="ARBA" id="ARBA00022989"/>
    </source>
</evidence>
<keyword evidence="6 10" id="KW-1133">Transmembrane helix</keyword>
<evidence type="ECO:0000256" key="9">
    <source>
        <dbReference type="ARBA" id="ARBA00023180"/>
    </source>
</evidence>
<evidence type="ECO:0000256" key="1">
    <source>
        <dbReference type="ARBA" id="ARBA00004323"/>
    </source>
</evidence>
<evidence type="ECO:0000256" key="8">
    <source>
        <dbReference type="ARBA" id="ARBA00023136"/>
    </source>
</evidence>
<comment type="similarity">
    <text evidence="2">Belongs to the galactose-3-O-sulfotransferase family.</text>
</comment>
<dbReference type="AlphaFoldDB" id="A0AAV4B0V7"/>
<keyword evidence="12" id="KW-1185">Reference proteome</keyword>
<dbReference type="Pfam" id="PF06990">
    <property type="entry name" value="Gal-3-0_sulfotr"/>
    <property type="match status" value="1"/>
</dbReference>
<keyword evidence="7" id="KW-0333">Golgi apparatus</keyword>
<reference evidence="11 12" key="1">
    <citation type="journal article" date="2021" name="Elife">
        <title>Chloroplast acquisition without the gene transfer in kleptoplastic sea slugs, Plakobranchus ocellatus.</title>
        <authorList>
            <person name="Maeda T."/>
            <person name="Takahashi S."/>
            <person name="Yoshida T."/>
            <person name="Shimamura S."/>
            <person name="Takaki Y."/>
            <person name="Nagai Y."/>
            <person name="Toyoda A."/>
            <person name="Suzuki Y."/>
            <person name="Arimoto A."/>
            <person name="Ishii H."/>
            <person name="Satoh N."/>
            <person name="Nishiyama T."/>
            <person name="Hasebe M."/>
            <person name="Maruyama T."/>
            <person name="Minagawa J."/>
            <person name="Obokata J."/>
            <person name="Shigenobu S."/>
        </authorList>
    </citation>
    <scope>NUCLEOTIDE SEQUENCE [LARGE SCALE GENOMIC DNA]</scope>
</reference>
<sequence>MNTTDNILQNSFCERSPGEKLEIKKLRPEPPPGTPPIEDHFLAIISRTSIMSPRKRILVMIFAMFVLLNLCLLLATLQTRLASFGGNIHSETKLPEIRQLVFAKVHKAASSTVQNIMLRFAMARDLTVLLPVHTNVLNDAGSKISISKVVPHPRGQLFDMLCSHVLYNESEIGKYVPKTAFSFAILREPMKQALSALKFYTIRYPSKALKYGLQKHPHDPINGFLQHPEDFSLPDIGGNPAWSFVNNRMSMDLGFDLNNFESSKKNTSKIQAFLKRLEKQFDVILISEYFDESIVLLRRLLRWSMKDIVYFKVNTAILQEKESIWNKKPVISATTTERFRQWNRIDYELYDHFLPIFKEKIRNEYLFQDEVNAFQKIQHDIRSFCSTNKPAAENLRIQENLWTKEFLISKSDCKLMLLTEVEITEVARKKQIDRYRTYLQEERHKIKADIPAPEQSLRTRFPVRV</sequence>
<keyword evidence="4 10" id="KW-0812">Transmembrane</keyword>
<comment type="caution">
    <text evidence="11">The sequence shown here is derived from an EMBL/GenBank/DDBJ whole genome shotgun (WGS) entry which is preliminary data.</text>
</comment>
<keyword evidence="8 10" id="KW-0472">Membrane</keyword>
<keyword evidence="5" id="KW-0735">Signal-anchor</keyword>
<dbReference type="GO" id="GO:0001733">
    <property type="term" value="F:galactosylceramide sulfotransferase activity"/>
    <property type="evidence" value="ECO:0007669"/>
    <property type="project" value="InterPro"/>
</dbReference>
<dbReference type="InterPro" id="IPR027417">
    <property type="entry name" value="P-loop_NTPase"/>
</dbReference>
<dbReference type="Proteomes" id="UP000735302">
    <property type="component" value="Unassembled WGS sequence"/>
</dbReference>
<keyword evidence="9" id="KW-0325">Glycoprotein</keyword>
<keyword evidence="3" id="KW-0808">Transferase</keyword>
<gene>
    <name evidence="11" type="ORF">PoB_003925700</name>
</gene>
<evidence type="ECO:0000256" key="10">
    <source>
        <dbReference type="SAM" id="Phobius"/>
    </source>
</evidence>